<reference evidence="2" key="2">
    <citation type="submission" date="2021-04" db="EMBL/GenBank/DDBJ databases">
        <authorList>
            <person name="Gilroy R."/>
        </authorList>
    </citation>
    <scope>NUCLEOTIDE SEQUENCE</scope>
    <source>
        <strain evidence="2">Gambia16-930</strain>
    </source>
</reference>
<dbReference type="EMBL" id="DXGG01000228">
    <property type="protein sequence ID" value="HIW88066.1"/>
    <property type="molecule type" value="Genomic_DNA"/>
</dbReference>
<keyword evidence="1" id="KW-0812">Transmembrane</keyword>
<feature type="transmembrane region" description="Helical" evidence="1">
    <location>
        <begin position="137"/>
        <end position="157"/>
    </location>
</feature>
<feature type="non-terminal residue" evidence="2">
    <location>
        <position position="1"/>
    </location>
</feature>
<reference evidence="2" key="1">
    <citation type="journal article" date="2021" name="PeerJ">
        <title>Extensive microbial diversity within the chicken gut microbiome revealed by metagenomics and culture.</title>
        <authorList>
            <person name="Gilroy R."/>
            <person name="Ravi A."/>
            <person name="Getino M."/>
            <person name="Pursley I."/>
            <person name="Horton D.L."/>
            <person name="Alikhan N.F."/>
            <person name="Baker D."/>
            <person name="Gharbi K."/>
            <person name="Hall N."/>
            <person name="Watson M."/>
            <person name="Adriaenssens E.M."/>
            <person name="Foster-Nyarko E."/>
            <person name="Jarju S."/>
            <person name="Secka A."/>
            <person name="Antonio M."/>
            <person name="Oren A."/>
            <person name="Chaudhuri R.R."/>
            <person name="La Ragione R."/>
            <person name="Hildebrand F."/>
            <person name="Pallen M.J."/>
        </authorList>
    </citation>
    <scope>NUCLEOTIDE SEQUENCE</scope>
    <source>
        <strain evidence="2">Gambia16-930</strain>
    </source>
</reference>
<comment type="caution">
    <text evidence="2">The sequence shown here is derived from an EMBL/GenBank/DDBJ whole genome shotgun (WGS) entry which is preliminary data.</text>
</comment>
<protein>
    <submittedName>
        <fullName evidence="2">Uncharacterized protein</fullName>
    </submittedName>
</protein>
<keyword evidence="1" id="KW-1133">Transmembrane helix</keyword>
<sequence length="159" mass="18348">TRQSVILGMLNAYLAINPKTTLSDLNRAFPVTLKSDAAGKCNNLFIRLKDFYDLEEELQSLFCAEYDEVLTLSNNTKVVFQREWQSDDFENLVKRFKQYGIEVTDTKPSGVYEKGGFALEYTDNYIQFLKKERKKGVMCIYVCLFSCLLLVIILLLARI</sequence>
<evidence type="ECO:0000256" key="1">
    <source>
        <dbReference type="SAM" id="Phobius"/>
    </source>
</evidence>
<evidence type="ECO:0000313" key="3">
    <source>
        <dbReference type="Proteomes" id="UP000824267"/>
    </source>
</evidence>
<name>A0A9D1UIP6_9BACT</name>
<dbReference type="AlphaFoldDB" id="A0A9D1UIP6"/>
<evidence type="ECO:0000313" key="2">
    <source>
        <dbReference type="EMBL" id="HIW88066.1"/>
    </source>
</evidence>
<accession>A0A9D1UIP6</accession>
<keyword evidence="1" id="KW-0472">Membrane</keyword>
<organism evidence="2 3">
    <name type="scientific">Candidatus Onthomorpha intestinigallinarum</name>
    <dbReference type="NCBI Taxonomy" id="2840880"/>
    <lineage>
        <taxon>Bacteria</taxon>
        <taxon>Pseudomonadati</taxon>
        <taxon>Bacteroidota</taxon>
        <taxon>Bacteroidia</taxon>
        <taxon>Bacteroidales</taxon>
        <taxon>Candidatus Onthomorpha</taxon>
    </lineage>
</organism>
<dbReference type="Proteomes" id="UP000824267">
    <property type="component" value="Unassembled WGS sequence"/>
</dbReference>
<proteinExistence type="predicted"/>
<gene>
    <name evidence="2" type="ORF">IAC47_07350</name>
</gene>